<proteinExistence type="inferred from homology"/>
<dbReference type="GO" id="GO:0031390">
    <property type="term" value="C:Ctf18 RFC-like complex"/>
    <property type="evidence" value="ECO:0007669"/>
    <property type="project" value="InterPro"/>
</dbReference>
<dbReference type="PANTHER" id="PTHR13395">
    <property type="entry name" value="SISTER CHROMATID COHESION PROTEIN DCC1-RELATED"/>
    <property type="match status" value="1"/>
</dbReference>
<evidence type="ECO:0000256" key="2">
    <source>
        <dbReference type="ARBA" id="ARBA00022705"/>
    </source>
</evidence>
<dbReference type="EMBL" id="SOZI01000058">
    <property type="protein sequence ID" value="TNY20787.1"/>
    <property type="molecule type" value="Genomic_DNA"/>
</dbReference>
<dbReference type="Pfam" id="PF09724">
    <property type="entry name" value="Dcc1"/>
    <property type="match status" value="1"/>
</dbReference>
<evidence type="ECO:0000313" key="4">
    <source>
        <dbReference type="EMBL" id="TNY20787.1"/>
    </source>
</evidence>
<comment type="similarity">
    <text evidence="1">Belongs to the DCC1 family.</text>
</comment>
<dbReference type="OrthoDB" id="276989at2759"/>
<dbReference type="InterPro" id="IPR019128">
    <property type="entry name" value="Dcc1"/>
</dbReference>
<evidence type="ECO:0008006" key="6">
    <source>
        <dbReference type="Google" id="ProtNLM"/>
    </source>
</evidence>
<evidence type="ECO:0000256" key="3">
    <source>
        <dbReference type="SAM" id="MobiDB-lite"/>
    </source>
</evidence>
<accession>A0A5C5FV39</accession>
<dbReference type="GO" id="GO:0006260">
    <property type="term" value="P:DNA replication"/>
    <property type="evidence" value="ECO:0007669"/>
    <property type="project" value="UniProtKB-KW"/>
</dbReference>
<dbReference type="GO" id="GO:0000775">
    <property type="term" value="C:chromosome, centromeric region"/>
    <property type="evidence" value="ECO:0007669"/>
    <property type="project" value="TreeGrafter"/>
</dbReference>
<sequence>MAPLATHERLIVFADKARDPPASSATSYQLLALPPALLALVNSHASDDSAPPLELRGDPADSAVLVTETQTYAIRGVQNSNSLCVCASGTGTDSGRRKWFVAAAEEGTVNDDDQGDEDDEAEGPARKKARHEAIEIEAVLHETLEAVPGVARVDKLDSLLKGAEYAGDAAEEDAKKQGTAPRLTFDSLRSRLPASDAEIRTALSRRRVVTLDGFLRPLPPSFLLSVLPSVLSSLPLPADIAHPGGATKKKDKGKGKELKPSVPAAAAAVQAVHAEALEADLLDALDAVECGNEDVARELLGWFGEPVEVGGKKRWRLDAAQLVKELGVVLLAEGGFGQQPHDAFLAKWKSLAGGFAPVCALSLLAGLHLYRPPPVSTVQYLPPSSLSPDPAARFAELFSLKPRWLEADMSVYIDDLTGGDKKKRDALVLKFVRKVKDKDTTWWTARNLWTS</sequence>
<protein>
    <recommendedName>
        <fullName evidence="6">Sister chromatid cohesion protein Dcc1</fullName>
    </recommendedName>
</protein>
<dbReference type="STRING" id="5288.A0A5C5FV39"/>
<dbReference type="PANTHER" id="PTHR13395:SF6">
    <property type="entry name" value="SISTER CHROMATID COHESION PROTEIN DCC1"/>
    <property type="match status" value="1"/>
</dbReference>
<keyword evidence="2" id="KW-0235">DNA replication</keyword>
<feature type="compositionally biased region" description="Acidic residues" evidence="3">
    <location>
        <begin position="108"/>
        <end position="122"/>
    </location>
</feature>
<comment type="caution">
    <text evidence="4">The sequence shown here is derived from an EMBL/GenBank/DDBJ whole genome shotgun (WGS) entry which is preliminary data.</text>
</comment>
<dbReference type="Proteomes" id="UP000311382">
    <property type="component" value="Unassembled WGS sequence"/>
</dbReference>
<gene>
    <name evidence="4" type="ORF">DMC30DRAFT_416671</name>
</gene>
<dbReference type="GO" id="GO:0034088">
    <property type="term" value="P:maintenance of mitotic sister chromatid cohesion"/>
    <property type="evidence" value="ECO:0007669"/>
    <property type="project" value="TreeGrafter"/>
</dbReference>
<evidence type="ECO:0000256" key="1">
    <source>
        <dbReference type="ARBA" id="ARBA00007017"/>
    </source>
</evidence>
<organism evidence="4 5">
    <name type="scientific">Rhodotorula diobovata</name>
    <dbReference type="NCBI Taxonomy" id="5288"/>
    <lineage>
        <taxon>Eukaryota</taxon>
        <taxon>Fungi</taxon>
        <taxon>Dikarya</taxon>
        <taxon>Basidiomycota</taxon>
        <taxon>Pucciniomycotina</taxon>
        <taxon>Microbotryomycetes</taxon>
        <taxon>Sporidiobolales</taxon>
        <taxon>Sporidiobolaceae</taxon>
        <taxon>Rhodotorula</taxon>
    </lineage>
</organism>
<evidence type="ECO:0000313" key="5">
    <source>
        <dbReference type="Proteomes" id="UP000311382"/>
    </source>
</evidence>
<dbReference type="GO" id="GO:0000785">
    <property type="term" value="C:chromatin"/>
    <property type="evidence" value="ECO:0007669"/>
    <property type="project" value="TreeGrafter"/>
</dbReference>
<keyword evidence="5" id="KW-1185">Reference proteome</keyword>
<reference evidence="4 5" key="1">
    <citation type="submission" date="2019-03" db="EMBL/GenBank/DDBJ databases">
        <title>Rhodosporidium diobovatum UCD-FST 08-225 genome sequencing, assembly, and annotation.</title>
        <authorList>
            <person name="Fakankun I.U."/>
            <person name="Fristensky B."/>
            <person name="Levin D.B."/>
        </authorList>
    </citation>
    <scope>NUCLEOTIDE SEQUENCE [LARGE SCALE GENOMIC DNA]</scope>
    <source>
        <strain evidence="4 5">UCD-FST 08-225</strain>
    </source>
</reference>
<feature type="region of interest" description="Disordered" evidence="3">
    <location>
        <begin position="106"/>
        <end position="129"/>
    </location>
</feature>
<name>A0A5C5FV39_9BASI</name>
<dbReference type="AlphaFoldDB" id="A0A5C5FV39"/>